<dbReference type="Gene3D" id="1.10.10.10">
    <property type="entry name" value="Winged helix-like DNA-binding domain superfamily/Winged helix DNA-binding domain"/>
    <property type="match status" value="1"/>
</dbReference>
<dbReference type="Proteomes" id="UP000663570">
    <property type="component" value="Chromosome"/>
</dbReference>
<gene>
    <name evidence="2" type="ORF">JY500_01305</name>
</gene>
<sequence>MSDALDFPFADLPAPGDTLTVESGVRWVRMPLPFALDHINLWLLDDGEGVAIVDTGIGDATTRGLWEQVFARIDRPVTQIVVTHAHPDHIGNARWLSDRFGVPVHATLGEYLWAHAIRDGRAGFTTEALVALFRRHGLDDARAEALLTRGNHYARGVPELPESYLRVRDGSTIMIGGKAWRVISGYGHSAEHAALWCEALHVLISGDMLLPRISTNVSTSTVTPQDDPVAQYIESLGRFAELPADTLVLPSHGRPFRGAQARIQQLVAHHEERCGALLAALDQPMSAGELLATLFPRELDTHQVMFAMGEAIGHLNHLAARGLVSKLEAGGRILKFARTGDALSAPQNK</sequence>
<name>A0ABX7M6D5_9RHOO</name>
<dbReference type="InterPro" id="IPR048933">
    <property type="entry name" value="B_lactamase-like_C"/>
</dbReference>
<evidence type="ECO:0000313" key="2">
    <source>
        <dbReference type="EMBL" id="QSI77319.1"/>
    </source>
</evidence>
<dbReference type="RefSeq" id="WP_206254801.1">
    <property type="nucleotide sequence ID" value="NZ_CP071060.1"/>
</dbReference>
<dbReference type="EMBL" id="CP071060">
    <property type="protein sequence ID" value="QSI77319.1"/>
    <property type="molecule type" value="Genomic_DNA"/>
</dbReference>
<dbReference type="InterPro" id="IPR001279">
    <property type="entry name" value="Metallo-B-lactamas"/>
</dbReference>
<dbReference type="PANTHER" id="PTHR23131">
    <property type="entry name" value="ENDORIBONUCLEASE LACTB2"/>
    <property type="match status" value="1"/>
</dbReference>
<dbReference type="InterPro" id="IPR036866">
    <property type="entry name" value="RibonucZ/Hydroxyglut_hydro"/>
</dbReference>
<reference evidence="2 3" key="1">
    <citation type="submission" date="2021-02" db="EMBL/GenBank/DDBJ databases">
        <title>Niveibacterium changnyeongensis HC41.</title>
        <authorList>
            <person name="Kang M."/>
        </authorList>
    </citation>
    <scope>NUCLEOTIDE SEQUENCE [LARGE SCALE GENOMIC DNA]</scope>
    <source>
        <strain evidence="2 3">HC41</strain>
    </source>
</reference>
<dbReference type="SUPFAM" id="SSF56281">
    <property type="entry name" value="Metallo-hydrolase/oxidoreductase"/>
    <property type="match status" value="1"/>
</dbReference>
<dbReference type="Gene3D" id="3.60.15.10">
    <property type="entry name" value="Ribonuclease Z/Hydroxyacylglutathione hydrolase-like"/>
    <property type="match status" value="1"/>
</dbReference>
<feature type="domain" description="Metallo-beta-lactamase" evidence="1">
    <location>
        <begin position="38"/>
        <end position="252"/>
    </location>
</feature>
<dbReference type="SMART" id="SM00849">
    <property type="entry name" value="Lactamase_B"/>
    <property type="match status" value="1"/>
</dbReference>
<keyword evidence="3" id="KW-1185">Reference proteome</keyword>
<dbReference type="InterPro" id="IPR036388">
    <property type="entry name" value="WH-like_DNA-bd_sf"/>
</dbReference>
<evidence type="ECO:0000259" key="1">
    <source>
        <dbReference type="SMART" id="SM00849"/>
    </source>
</evidence>
<dbReference type="InterPro" id="IPR050662">
    <property type="entry name" value="Sec-metab_biosynth-thioest"/>
</dbReference>
<dbReference type="Pfam" id="PF21221">
    <property type="entry name" value="B_lactamase-like_C"/>
    <property type="match status" value="1"/>
</dbReference>
<dbReference type="PANTHER" id="PTHR23131:SF4">
    <property type="entry name" value="METALLO-BETA-LACTAMASE SUPERFAMILY POTEIN"/>
    <property type="match status" value="1"/>
</dbReference>
<organism evidence="2 3">
    <name type="scientific">Niveibacterium microcysteis</name>
    <dbReference type="NCBI Taxonomy" id="2811415"/>
    <lineage>
        <taxon>Bacteria</taxon>
        <taxon>Pseudomonadati</taxon>
        <taxon>Pseudomonadota</taxon>
        <taxon>Betaproteobacteria</taxon>
        <taxon>Rhodocyclales</taxon>
        <taxon>Rhodocyclaceae</taxon>
        <taxon>Niveibacterium</taxon>
    </lineage>
</organism>
<accession>A0ABX7M6D5</accession>
<protein>
    <submittedName>
        <fullName evidence="2">MBL fold metallo-hydrolase</fullName>
    </submittedName>
</protein>
<proteinExistence type="predicted"/>
<evidence type="ECO:0000313" key="3">
    <source>
        <dbReference type="Proteomes" id="UP000663570"/>
    </source>
</evidence>
<dbReference type="Pfam" id="PF00753">
    <property type="entry name" value="Lactamase_B"/>
    <property type="match status" value="1"/>
</dbReference>